<evidence type="ECO:0000313" key="2">
    <source>
        <dbReference type="Proteomes" id="UP000568380"/>
    </source>
</evidence>
<comment type="caution">
    <text evidence="1">The sequence shown here is derived from an EMBL/GenBank/DDBJ whole genome shotgun (WGS) entry which is preliminary data.</text>
</comment>
<evidence type="ECO:0000313" key="1">
    <source>
        <dbReference type="EMBL" id="MBB5077917.1"/>
    </source>
</evidence>
<keyword evidence="2" id="KW-1185">Reference proteome</keyword>
<organism evidence="1 2">
    <name type="scientific">Nonomuraea endophytica</name>
    <dbReference type="NCBI Taxonomy" id="714136"/>
    <lineage>
        <taxon>Bacteria</taxon>
        <taxon>Bacillati</taxon>
        <taxon>Actinomycetota</taxon>
        <taxon>Actinomycetes</taxon>
        <taxon>Streptosporangiales</taxon>
        <taxon>Streptosporangiaceae</taxon>
        <taxon>Nonomuraea</taxon>
    </lineage>
</organism>
<dbReference type="RefSeq" id="WP_184962201.1">
    <property type="nucleotide sequence ID" value="NZ_JACHIN010000004.1"/>
</dbReference>
<dbReference type="InterPro" id="IPR011009">
    <property type="entry name" value="Kinase-like_dom_sf"/>
</dbReference>
<gene>
    <name evidence="1" type="ORF">HNR40_003392</name>
</gene>
<dbReference type="Gene3D" id="3.90.1200.10">
    <property type="match status" value="1"/>
</dbReference>
<dbReference type="SUPFAM" id="SSF56112">
    <property type="entry name" value="Protein kinase-like (PK-like)"/>
    <property type="match status" value="1"/>
</dbReference>
<proteinExistence type="predicted"/>
<protein>
    <submittedName>
        <fullName evidence="1">Uncharacterized protein (TIGR02569 family)</fullName>
    </submittedName>
</protein>
<reference evidence="1 2" key="1">
    <citation type="submission" date="2020-08" db="EMBL/GenBank/DDBJ databases">
        <title>Genomic Encyclopedia of Type Strains, Phase IV (KMG-IV): sequencing the most valuable type-strain genomes for metagenomic binning, comparative biology and taxonomic classification.</title>
        <authorList>
            <person name="Goeker M."/>
        </authorList>
    </citation>
    <scope>NUCLEOTIDE SEQUENCE [LARGE SCALE GENOMIC DNA]</scope>
    <source>
        <strain evidence="1 2">DSM 45385</strain>
    </source>
</reference>
<name>A0A7W8A1M2_9ACTN</name>
<sequence>MRPSDDVLAAFGLAGPARPLDGGQGESFRAGDAVLKPAGDVDEAEWAARVLGGLPGGDGFRVPRPLRTRDGGHVADGWSAAEFTEGTPGPDSRWADLLAAGRAFHQALRHVPRPALLDRREHAWAVADRVAWEEREPPRGPADLLERLRRIPGPAGAPSQLVHGDLTGNVLFHRDRPPAVIDFSPYWRPPGYAEAVVVADGLLYHGADPALVEEVDGGARMVARALVFRLATSVLLPGAIPREEVERFARATKVVESAVR</sequence>
<dbReference type="AlphaFoldDB" id="A0A7W8A1M2"/>
<dbReference type="EMBL" id="JACHIN010000004">
    <property type="protein sequence ID" value="MBB5077917.1"/>
    <property type="molecule type" value="Genomic_DNA"/>
</dbReference>
<accession>A0A7W8A1M2</accession>
<dbReference type="Proteomes" id="UP000568380">
    <property type="component" value="Unassembled WGS sequence"/>
</dbReference>